<evidence type="ECO:0000256" key="1">
    <source>
        <dbReference type="SAM" id="MobiDB-lite"/>
    </source>
</evidence>
<dbReference type="EMBL" id="LGRX02001527">
    <property type="protein sequence ID" value="KAK3286006.1"/>
    <property type="molecule type" value="Genomic_DNA"/>
</dbReference>
<protein>
    <submittedName>
        <fullName evidence="2">Uncharacterized protein</fullName>
    </submittedName>
</protein>
<gene>
    <name evidence="2" type="ORF">CYMTET_6414</name>
</gene>
<comment type="caution">
    <text evidence="2">The sequence shown here is derived from an EMBL/GenBank/DDBJ whole genome shotgun (WGS) entry which is preliminary data.</text>
</comment>
<organism evidence="2 3">
    <name type="scientific">Cymbomonas tetramitiformis</name>
    <dbReference type="NCBI Taxonomy" id="36881"/>
    <lineage>
        <taxon>Eukaryota</taxon>
        <taxon>Viridiplantae</taxon>
        <taxon>Chlorophyta</taxon>
        <taxon>Pyramimonadophyceae</taxon>
        <taxon>Pyramimonadales</taxon>
        <taxon>Pyramimonadaceae</taxon>
        <taxon>Cymbomonas</taxon>
    </lineage>
</organism>
<evidence type="ECO:0000313" key="3">
    <source>
        <dbReference type="Proteomes" id="UP001190700"/>
    </source>
</evidence>
<feature type="compositionally biased region" description="Polar residues" evidence="1">
    <location>
        <begin position="51"/>
        <end position="64"/>
    </location>
</feature>
<reference evidence="2 3" key="1">
    <citation type="journal article" date="2015" name="Genome Biol. Evol.">
        <title>Comparative Genomics of a Bacterivorous Green Alga Reveals Evolutionary Causalities and Consequences of Phago-Mixotrophic Mode of Nutrition.</title>
        <authorList>
            <person name="Burns J.A."/>
            <person name="Paasch A."/>
            <person name="Narechania A."/>
            <person name="Kim E."/>
        </authorList>
    </citation>
    <scope>NUCLEOTIDE SEQUENCE [LARGE SCALE GENOMIC DNA]</scope>
    <source>
        <strain evidence="2 3">PLY_AMNH</strain>
    </source>
</reference>
<sequence length="97" mass="10789">MTARDCVNTYPTDITSVRRFDEVVRSAASTSPPSLGENRGGEPTSDPPSPQRASTKGSAAQESDPSNEHIHDEYEDPWDRAEGLDEDEYYEDEDKIL</sequence>
<proteinExistence type="predicted"/>
<accession>A0AAE0LHX9</accession>
<feature type="region of interest" description="Disordered" evidence="1">
    <location>
        <begin position="23"/>
        <end position="97"/>
    </location>
</feature>
<keyword evidence="3" id="KW-1185">Reference proteome</keyword>
<feature type="compositionally biased region" description="Acidic residues" evidence="1">
    <location>
        <begin position="84"/>
        <end position="97"/>
    </location>
</feature>
<dbReference type="AlphaFoldDB" id="A0AAE0LHX9"/>
<feature type="compositionally biased region" description="Basic and acidic residues" evidence="1">
    <location>
        <begin position="66"/>
        <end position="83"/>
    </location>
</feature>
<name>A0AAE0LHX9_9CHLO</name>
<dbReference type="Proteomes" id="UP001190700">
    <property type="component" value="Unassembled WGS sequence"/>
</dbReference>
<evidence type="ECO:0000313" key="2">
    <source>
        <dbReference type="EMBL" id="KAK3286006.1"/>
    </source>
</evidence>